<dbReference type="EMBL" id="JAWWNJ010000157">
    <property type="protein sequence ID" value="KAK6980758.1"/>
    <property type="molecule type" value="Genomic_DNA"/>
</dbReference>
<organism evidence="3 4">
    <name type="scientific">Favolaschia claudopus</name>
    <dbReference type="NCBI Taxonomy" id="2862362"/>
    <lineage>
        <taxon>Eukaryota</taxon>
        <taxon>Fungi</taxon>
        <taxon>Dikarya</taxon>
        <taxon>Basidiomycota</taxon>
        <taxon>Agaricomycotina</taxon>
        <taxon>Agaricomycetes</taxon>
        <taxon>Agaricomycetidae</taxon>
        <taxon>Agaricales</taxon>
        <taxon>Marasmiineae</taxon>
        <taxon>Mycenaceae</taxon>
        <taxon>Favolaschia</taxon>
    </lineage>
</organism>
<evidence type="ECO:0000256" key="1">
    <source>
        <dbReference type="SAM" id="MobiDB-lite"/>
    </source>
</evidence>
<name>A0AAV9ZE92_9AGAR</name>
<dbReference type="AlphaFoldDB" id="A0AAV9ZE92"/>
<dbReference type="Pfam" id="PF12937">
    <property type="entry name" value="F-box-like"/>
    <property type="match status" value="1"/>
</dbReference>
<dbReference type="InterPro" id="IPR001810">
    <property type="entry name" value="F-box_dom"/>
</dbReference>
<feature type="domain" description="F-box" evidence="2">
    <location>
        <begin position="111"/>
        <end position="178"/>
    </location>
</feature>
<proteinExistence type="predicted"/>
<dbReference type="Gene3D" id="1.20.1280.50">
    <property type="match status" value="1"/>
</dbReference>
<keyword evidence="4" id="KW-1185">Reference proteome</keyword>
<protein>
    <recommendedName>
        <fullName evidence="2">F-box domain-containing protein</fullName>
    </recommendedName>
</protein>
<accession>A0AAV9ZE92</accession>
<evidence type="ECO:0000313" key="3">
    <source>
        <dbReference type="EMBL" id="KAK6980758.1"/>
    </source>
</evidence>
<comment type="caution">
    <text evidence="3">The sequence shown here is derived from an EMBL/GenBank/DDBJ whole genome shotgun (WGS) entry which is preliminary data.</text>
</comment>
<evidence type="ECO:0000313" key="4">
    <source>
        <dbReference type="Proteomes" id="UP001362999"/>
    </source>
</evidence>
<feature type="region of interest" description="Disordered" evidence="1">
    <location>
        <begin position="1"/>
        <end position="36"/>
    </location>
</feature>
<feature type="compositionally biased region" description="Polar residues" evidence="1">
    <location>
        <begin position="25"/>
        <end position="36"/>
    </location>
</feature>
<evidence type="ECO:0000259" key="2">
    <source>
        <dbReference type="Pfam" id="PF12937"/>
    </source>
</evidence>
<dbReference type="Proteomes" id="UP001362999">
    <property type="component" value="Unassembled WGS sequence"/>
</dbReference>
<reference evidence="3 4" key="1">
    <citation type="journal article" date="2024" name="J Genomics">
        <title>Draft genome sequencing and assembly of Favolaschia claudopus CIRM-BRFM 2984 isolated from oak limbs.</title>
        <authorList>
            <person name="Navarro D."/>
            <person name="Drula E."/>
            <person name="Chaduli D."/>
            <person name="Cazenave R."/>
            <person name="Ahrendt S."/>
            <person name="Wang J."/>
            <person name="Lipzen A."/>
            <person name="Daum C."/>
            <person name="Barry K."/>
            <person name="Grigoriev I.V."/>
            <person name="Favel A."/>
            <person name="Rosso M.N."/>
            <person name="Martin F."/>
        </authorList>
    </citation>
    <scope>NUCLEOTIDE SEQUENCE [LARGE SCALE GENOMIC DNA]</scope>
    <source>
        <strain evidence="3 4">CIRM-BRFM 2984</strain>
    </source>
</reference>
<sequence>MSTTTQKASHSESRTPLASLEASGSGRNESAFTSSLLPTPGHTAYINRFTRSGTVPPKPTAVKTVVSAATSHLARYDAQIVLAQRELDRLVSERNALAGYLDSCRSAIAPIQKLPTELLVEIFDLCFPEDKYRPRDAWATAEDELYRVSHRHLLQLAQVSCHWYRVITQASKLWATIVVDTSLWGHESTPYRLMAKFLWSALVRGENHPLDIDIGLAATRFDKPVLGMLETQRHRWKSVFIFTDPWPKEPQPPASWNAENLEALFLDLRWKATQTIEAPRLKSLTFAGKLDNQPSLPWSQLEKCTYRRHSVDYCKESPLSVLRLATNAEISLEFDLGVCFGNAVAVTEMTSDIPALHLELANAGDSAAVARLFDCLTLPGLRSFEYEPQADTLPPVWSTEHFLMLSDRSGFSACLMRLKIDALGVSDVELLRCLKALPQLEDLFVLETHPEHKLVTNVLLEGLRCSPGIPPIVPRLAVLRLHSRLEFSDGLYVELVASRAENIAEKLPFRAFVLSDPGARVLSLEARRALAKLVVQKKLVIRVQVACRTRVFTKS</sequence>
<gene>
    <name evidence="3" type="ORF">R3P38DRAFT_2579722</name>
</gene>